<evidence type="ECO:0000313" key="2">
    <source>
        <dbReference type="EMBL" id="OJJ04154.1"/>
    </source>
</evidence>
<feature type="compositionally biased region" description="Basic residues" evidence="1">
    <location>
        <begin position="25"/>
        <end position="37"/>
    </location>
</feature>
<dbReference type="Proteomes" id="UP000184073">
    <property type="component" value="Unassembled WGS sequence"/>
</dbReference>
<dbReference type="RefSeq" id="XP_040669916.1">
    <property type="nucleotide sequence ID" value="XM_040817717.1"/>
</dbReference>
<feature type="compositionally biased region" description="Low complexity" evidence="1">
    <location>
        <begin position="38"/>
        <end position="55"/>
    </location>
</feature>
<protein>
    <submittedName>
        <fullName evidence="2">Uncharacterized protein</fullName>
    </submittedName>
</protein>
<keyword evidence="3" id="KW-1185">Reference proteome</keyword>
<accession>A0A1L9PRJ4</accession>
<organism evidence="2 3">
    <name type="scientific">Aspergillus versicolor CBS 583.65</name>
    <dbReference type="NCBI Taxonomy" id="1036611"/>
    <lineage>
        <taxon>Eukaryota</taxon>
        <taxon>Fungi</taxon>
        <taxon>Dikarya</taxon>
        <taxon>Ascomycota</taxon>
        <taxon>Pezizomycotina</taxon>
        <taxon>Eurotiomycetes</taxon>
        <taxon>Eurotiomycetidae</taxon>
        <taxon>Eurotiales</taxon>
        <taxon>Aspergillaceae</taxon>
        <taxon>Aspergillus</taxon>
        <taxon>Aspergillus subgen. Nidulantes</taxon>
    </lineage>
</organism>
<reference evidence="3" key="1">
    <citation type="journal article" date="2017" name="Genome Biol.">
        <title>Comparative genomics reveals high biological diversity and specific adaptations in the industrially and medically important fungal genus Aspergillus.</title>
        <authorList>
            <person name="de Vries R.P."/>
            <person name="Riley R."/>
            <person name="Wiebenga A."/>
            <person name="Aguilar-Osorio G."/>
            <person name="Amillis S."/>
            <person name="Uchima C.A."/>
            <person name="Anderluh G."/>
            <person name="Asadollahi M."/>
            <person name="Askin M."/>
            <person name="Barry K."/>
            <person name="Battaglia E."/>
            <person name="Bayram O."/>
            <person name="Benocci T."/>
            <person name="Braus-Stromeyer S.A."/>
            <person name="Caldana C."/>
            <person name="Canovas D."/>
            <person name="Cerqueira G.C."/>
            <person name="Chen F."/>
            <person name="Chen W."/>
            <person name="Choi C."/>
            <person name="Clum A."/>
            <person name="Dos Santos R.A."/>
            <person name="Damasio A.R."/>
            <person name="Diallinas G."/>
            <person name="Emri T."/>
            <person name="Fekete E."/>
            <person name="Flipphi M."/>
            <person name="Freyberg S."/>
            <person name="Gallo A."/>
            <person name="Gournas C."/>
            <person name="Habgood R."/>
            <person name="Hainaut M."/>
            <person name="Harispe M.L."/>
            <person name="Henrissat B."/>
            <person name="Hilden K.S."/>
            <person name="Hope R."/>
            <person name="Hossain A."/>
            <person name="Karabika E."/>
            <person name="Karaffa L."/>
            <person name="Karanyi Z."/>
            <person name="Krasevec N."/>
            <person name="Kuo A."/>
            <person name="Kusch H."/>
            <person name="LaButti K."/>
            <person name="Lagendijk E.L."/>
            <person name="Lapidus A."/>
            <person name="Levasseur A."/>
            <person name="Lindquist E."/>
            <person name="Lipzen A."/>
            <person name="Logrieco A.F."/>
            <person name="MacCabe A."/>
            <person name="Maekelae M.R."/>
            <person name="Malavazi I."/>
            <person name="Melin P."/>
            <person name="Meyer V."/>
            <person name="Mielnichuk N."/>
            <person name="Miskei M."/>
            <person name="Molnar A.P."/>
            <person name="Mule G."/>
            <person name="Ngan C.Y."/>
            <person name="Orejas M."/>
            <person name="Orosz E."/>
            <person name="Ouedraogo J.P."/>
            <person name="Overkamp K.M."/>
            <person name="Park H.-S."/>
            <person name="Perrone G."/>
            <person name="Piumi F."/>
            <person name="Punt P.J."/>
            <person name="Ram A.F."/>
            <person name="Ramon A."/>
            <person name="Rauscher S."/>
            <person name="Record E."/>
            <person name="Riano-Pachon D.M."/>
            <person name="Robert V."/>
            <person name="Roehrig J."/>
            <person name="Ruller R."/>
            <person name="Salamov A."/>
            <person name="Salih N.S."/>
            <person name="Samson R.A."/>
            <person name="Sandor E."/>
            <person name="Sanguinetti M."/>
            <person name="Schuetze T."/>
            <person name="Sepcic K."/>
            <person name="Shelest E."/>
            <person name="Sherlock G."/>
            <person name="Sophianopoulou V."/>
            <person name="Squina F.M."/>
            <person name="Sun H."/>
            <person name="Susca A."/>
            <person name="Todd R.B."/>
            <person name="Tsang A."/>
            <person name="Unkles S.E."/>
            <person name="van de Wiele N."/>
            <person name="van Rossen-Uffink D."/>
            <person name="Oliveira J.V."/>
            <person name="Vesth T.C."/>
            <person name="Visser J."/>
            <person name="Yu J.-H."/>
            <person name="Zhou M."/>
            <person name="Andersen M.R."/>
            <person name="Archer D.B."/>
            <person name="Baker S.E."/>
            <person name="Benoit I."/>
            <person name="Brakhage A.A."/>
            <person name="Braus G.H."/>
            <person name="Fischer R."/>
            <person name="Frisvad J.C."/>
            <person name="Goldman G.H."/>
            <person name="Houbraken J."/>
            <person name="Oakley B."/>
            <person name="Pocsi I."/>
            <person name="Scazzocchio C."/>
            <person name="Seiboth B."/>
            <person name="vanKuyk P.A."/>
            <person name="Wortman J."/>
            <person name="Dyer P.S."/>
            <person name="Grigoriev I.V."/>
        </authorList>
    </citation>
    <scope>NUCLEOTIDE SEQUENCE [LARGE SCALE GENOMIC DNA]</scope>
    <source>
        <strain evidence="3">CBS 583.65</strain>
    </source>
</reference>
<sequence>MTSTHARTIAHPPSSLPPLPTATKSKSKSKSNHRRNKSSTSSTNSTTSNASNNGNSSSRCWDWILVPGNMHYAKNRSSFRTYRRAPGKINKNRVLGVGTVELKVRRAPDDDRPNTLVLEDVLHLPNAVCNGLCVGRYRERNPGDDMEVAGGEGCRCQVWREGDGHSSHEEEDGHGHGEALWYGEEYHGCSRVVLWGDPQGSSGLEDADAVELPGVDASAEELDTLHTRVMDRSLV</sequence>
<evidence type="ECO:0000313" key="3">
    <source>
        <dbReference type="Proteomes" id="UP000184073"/>
    </source>
</evidence>
<dbReference type="OrthoDB" id="4232400at2759"/>
<dbReference type="PANTHER" id="PTHR40628:SF1">
    <property type="entry name" value="CHROMO DOMAIN-CONTAINING PROTEIN"/>
    <property type="match status" value="1"/>
</dbReference>
<proteinExistence type="predicted"/>
<dbReference type="STRING" id="1036611.A0A1L9PRJ4"/>
<dbReference type="GeneID" id="63733228"/>
<dbReference type="EMBL" id="KV878131">
    <property type="protein sequence ID" value="OJJ04154.1"/>
    <property type="molecule type" value="Genomic_DNA"/>
</dbReference>
<gene>
    <name evidence="2" type="ORF">ASPVEDRAFT_85561</name>
</gene>
<dbReference type="AlphaFoldDB" id="A0A1L9PRJ4"/>
<dbReference type="VEuPathDB" id="FungiDB:ASPVEDRAFT_85561"/>
<dbReference type="PANTHER" id="PTHR40628">
    <property type="entry name" value="CHROMO DOMAIN-CONTAINING PROTEIN"/>
    <property type="match status" value="1"/>
</dbReference>
<evidence type="ECO:0000256" key="1">
    <source>
        <dbReference type="SAM" id="MobiDB-lite"/>
    </source>
</evidence>
<feature type="region of interest" description="Disordered" evidence="1">
    <location>
        <begin position="1"/>
        <end position="55"/>
    </location>
</feature>
<name>A0A1L9PRJ4_ASPVE</name>